<keyword evidence="2" id="KW-0812">Transmembrane</keyword>
<organism evidence="3">
    <name type="scientific">hydrothermal vent metagenome</name>
    <dbReference type="NCBI Taxonomy" id="652676"/>
    <lineage>
        <taxon>unclassified sequences</taxon>
        <taxon>metagenomes</taxon>
        <taxon>ecological metagenomes</taxon>
    </lineage>
</organism>
<gene>
    <name evidence="3" type="ORF">MGWOODY_Mmi2147</name>
</gene>
<sequence>MKIGRNDACHCGSNKKFKDCHGTKQTNNQWRNIAIVGLIAIALIWFISDIFQSDMGTSAPPGKVWSEEHGHYHDIAGSPSPSGINPGQAQLNVPQPEGPAPEGKVWSTEHGHWHDIAK</sequence>
<feature type="compositionally biased region" description="Basic and acidic residues" evidence="1">
    <location>
        <begin position="107"/>
        <end position="118"/>
    </location>
</feature>
<keyword evidence="2" id="KW-0472">Membrane</keyword>
<keyword evidence="2" id="KW-1133">Transmembrane helix</keyword>
<evidence type="ECO:0000256" key="2">
    <source>
        <dbReference type="SAM" id="Phobius"/>
    </source>
</evidence>
<name>A0A160VH76_9ZZZZ</name>
<evidence type="ECO:0000256" key="1">
    <source>
        <dbReference type="SAM" id="MobiDB-lite"/>
    </source>
</evidence>
<dbReference type="Gene3D" id="3.10.450.50">
    <property type="match status" value="1"/>
</dbReference>
<accession>A0A160VH76</accession>
<dbReference type="InterPro" id="IPR004027">
    <property type="entry name" value="SEC_C_motif"/>
</dbReference>
<feature type="region of interest" description="Disordered" evidence="1">
    <location>
        <begin position="61"/>
        <end position="118"/>
    </location>
</feature>
<feature type="compositionally biased region" description="Basic and acidic residues" evidence="1">
    <location>
        <begin position="65"/>
        <end position="74"/>
    </location>
</feature>
<dbReference type="SUPFAM" id="SSF103642">
    <property type="entry name" value="Sec-C motif"/>
    <property type="match status" value="1"/>
</dbReference>
<evidence type="ECO:0000313" key="3">
    <source>
        <dbReference type="EMBL" id="CUV08354.1"/>
    </source>
</evidence>
<feature type="transmembrane region" description="Helical" evidence="2">
    <location>
        <begin position="33"/>
        <end position="51"/>
    </location>
</feature>
<protein>
    <submittedName>
        <fullName evidence="3">Uncharacterized protein</fullName>
    </submittedName>
</protein>
<feature type="compositionally biased region" description="Polar residues" evidence="1">
    <location>
        <begin position="79"/>
        <end position="93"/>
    </location>
</feature>
<reference evidence="3" key="1">
    <citation type="submission" date="2015-10" db="EMBL/GenBank/DDBJ databases">
        <authorList>
            <person name="Gilbert D.G."/>
        </authorList>
    </citation>
    <scope>NUCLEOTIDE SEQUENCE</scope>
</reference>
<dbReference type="Pfam" id="PF02810">
    <property type="entry name" value="SEC-C"/>
    <property type="match status" value="1"/>
</dbReference>
<proteinExistence type="predicted"/>
<dbReference type="EMBL" id="FAXC01000045">
    <property type="protein sequence ID" value="CUV08354.1"/>
    <property type="molecule type" value="Genomic_DNA"/>
</dbReference>
<dbReference type="AlphaFoldDB" id="A0A160VH76"/>